<dbReference type="PROSITE" id="PS00211">
    <property type="entry name" value="ABC_TRANSPORTER_1"/>
    <property type="match status" value="1"/>
</dbReference>
<keyword evidence="8" id="KW-1185">Reference proteome</keyword>
<dbReference type="GO" id="GO:0016887">
    <property type="term" value="F:ATP hydrolysis activity"/>
    <property type="evidence" value="ECO:0007669"/>
    <property type="project" value="InterPro"/>
</dbReference>
<dbReference type="EMBL" id="MWWV01000015">
    <property type="protein sequence ID" value="OZG56596.1"/>
    <property type="molecule type" value="Genomic_DNA"/>
</dbReference>
<dbReference type="InterPro" id="IPR017911">
    <property type="entry name" value="MacB-like_ATP-bd"/>
</dbReference>
<dbReference type="PROSITE" id="PS50893">
    <property type="entry name" value="ABC_TRANSPORTER_2"/>
    <property type="match status" value="1"/>
</dbReference>
<feature type="region of interest" description="Disordered" evidence="5">
    <location>
        <begin position="1"/>
        <end position="69"/>
    </location>
</feature>
<evidence type="ECO:0000313" key="7">
    <source>
        <dbReference type="EMBL" id="OZG56596.1"/>
    </source>
</evidence>
<dbReference type="SMART" id="SM00382">
    <property type="entry name" value="AAA"/>
    <property type="match status" value="1"/>
</dbReference>
<comment type="caution">
    <text evidence="7">The sequence shown here is derived from an EMBL/GenBank/DDBJ whole genome shotgun (WGS) entry which is preliminary data.</text>
</comment>
<keyword evidence="3" id="KW-0547">Nucleotide-binding</keyword>
<evidence type="ECO:0000256" key="3">
    <source>
        <dbReference type="ARBA" id="ARBA00022741"/>
    </source>
</evidence>
<dbReference type="SUPFAM" id="SSF52540">
    <property type="entry name" value="P-loop containing nucleoside triphosphate hydrolases"/>
    <property type="match status" value="1"/>
</dbReference>
<dbReference type="GO" id="GO:0098796">
    <property type="term" value="C:membrane protein complex"/>
    <property type="evidence" value="ECO:0007669"/>
    <property type="project" value="UniProtKB-ARBA"/>
</dbReference>
<dbReference type="InterPro" id="IPR017871">
    <property type="entry name" value="ABC_transporter-like_CS"/>
</dbReference>
<evidence type="ECO:0000256" key="1">
    <source>
        <dbReference type="ARBA" id="ARBA00005417"/>
    </source>
</evidence>
<dbReference type="Pfam" id="PF00005">
    <property type="entry name" value="ABC_tran"/>
    <property type="match status" value="1"/>
</dbReference>
<name>A0A261FCI5_9BIFI</name>
<comment type="similarity">
    <text evidence="1">Belongs to the ABC transporter superfamily.</text>
</comment>
<proteinExistence type="inferred from homology"/>
<reference evidence="7 8" key="1">
    <citation type="journal article" date="2017" name="BMC Genomics">
        <title>Comparative genomic and phylogenomic analyses of the Bifidobacteriaceae family.</title>
        <authorList>
            <person name="Lugli G.A."/>
            <person name="Milani C."/>
            <person name="Turroni F."/>
            <person name="Duranti S."/>
            <person name="Mancabelli L."/>
            <person name="Mangifesta M."/>
            <person name="Ferrario C."/>
            <person name="Modesto M."/>
            <person name="Mattarelli P."/>
            <person name="Jiri K."/>
            <person name="van Sinderen D."/>
            <person name="Ventura M."/>
        </authorList>
    </citation>
    <scope>NUCLEOTIDE SEQUENCE [LARGE SCALE GENOMIC DNA]</scope>
    <source>
        <strain evidence="7 8">DSM 100201</strain>
    </source>
</reference>
<dbReference type="GO" id="GO:0005524">
    <property type="term" value="F:ATP binding"/>
    <property type="evidence" value="ECO:0007669"/>
    <property type="project" value="UniProtKB-KW"/>
</dbReference>
<feature type="compositionally biased region" description="Low complexity" evidence="5">
    <location>
        <begin position="140"/>
        <end position="155"/>
    </location>
</feature>
<evidence type="ECO:0000256" key="4">
    <source>
        <dbReference type="ARBA" id="ARBA00022840"/>
    </source>
</evidence>
<dbReference type="InterPro" id="IPR003593">
    <property type="entry name" value="AAA+_ATPase"/>
</dbReference>
<sequence>MNTPIEDVNDLGVFDQNDAAPSSASSTPSVSPLTMPTVPDVPTVPAMHAVPGVPAHVPSGRTVSGSAVDGRHRRTASSAVHDVPNDVPNDVPTVTPAVFEWPTDPDATADQKPISVPVTSDPLAASKAVTEPIERPQTPDGAASAPAEESSDAISDATSDDHAFIEFDHVSKTYTMGETHIQALDDVNFRIDNGEFVIVVGASGAGKSTILNILGGMDTLTSGKVFVDGNEVSTYNDKQLVLYRRYDVGFVFQFYNLVQNLTARENVELATQVSRDPLDVDEVIDAVGLDDRKDNFPSQLSGGEQQRVAIARALAKNPKLLLCDEPTGALDYNTGKQILKLLQDYARRSKMTVIIITHNYALTSIGDKVVHVKNGHIEAIELNAHPMNIADVEW</sequence>
<dbReference type="Gene3D" id="3.40.50.300">
    <property type="entry name" value="P-loop containing nucleotide triphosphate hydrolases"/>
    <property type="match status" value="1"/>
</dbReference>
<dbReference type="Proteomes" id="UP000216444">
    <property type="component" value="Unassembled WGS sequence"/>
</dbReference>
<dbReference type="GO" id="GO:0022857">
    <property type="term" value="F:transmembrane transporter activity"/>
    <property type="evidence" value="ECO:0007669"/>
    <property type="project" value="UniProtKB-ARBA"/>
</dbReference>
<organism evidence="7 8">
    <name type="scientific">Bifidobacterium tissieri</name>
    <dbReference type="NCBI Taxonomy" id="1630162"/>
    <lineage>
        <taxon>Bacteria</taxon>
        <taxon>Bacillati</taxon>
        <taxon>Actinomycetota</taxon>
        <taxon>Actinomycetes</taxon>
        <taxon>Bifidobacteriales</taxon>
        <taxon>Bifidobacteriaceae</taxon>
        <taxon>Bifidobacterium</taxon>
    </lineage>
</organism>
<evidence type="ECO:0000313" key="8">
    <source>
        <dbReference type="Proteomes" id="UP000216444"/>
    </source>
</evidence>
<evidence type="ECO:0000256" key="2">
    <source>
        <dbReference type="ARBA" id="ARBA00022448"/>
    </source>
</evidence>
<gene>
    <name evidence="7" type="ORF">BTIS_1802</name>
</gene>
<dbReference type="PANTHER" id="PTHR42798">
    <property type="entry name" value="LIPOPROTEIN-RELEASING SYSTEM ATP-BINDING PROTEIN LOLD"/>
    <property type="match status" value="1"/>
</dbReference>
<evidence type="ECO:0000256" key="5">
    <source>
        <dbReference type="SAM" id="MobiDB-lite"/>
    </source>
</evidence>
<dbReference type="FunFam" id="3.40.50.300:FF:000032">
    <property type="entry name" value="Export ABC transporter ATP-binding protein"/>
    <property type="match status" value="1"/>
</dbReference>
<accession>A0A261FCI5</accession>
<feature type="domain" description="ABC transporter" evidence="6">
    <location>
        <begin position="165"/>
        <end position="392"/>
    </location>
</feature>
<dbReference type="PANTHER" id="PTHR42798:SF2">
    <property type="entry name" value="ABC TRANSPORTER ATP-BINDING PROTEIN MG467-RELATED"/>
    <property type="match status" value="1"/>
</dbReference>
<protein>
    <submittedName>
        <fullName evidence="7">Macrolide ABC transporter ATP-binding protein</fullName>
    </submittedName>
</protein>
<feature type="compositionally biased region" description="Low complexity" evidence="5">
    <location>
        <begin position="19"/>
        <end position="45"/>
    </location>
</feature>
<dbReference type="InterPro" id="IPR027417">
    <property type="entry name" value="P-loop_NTPase"/>
</dbReference>
<evidence type="ECO:0000259" key="6">
    <source>
        <dbReference type="PROSITE" id="PS50893"/>
    </source>
</evidence>
<dbReference type="CDD" id="cd03255">
    <property type="entry name" value="ABC_MJ0796_LolCDE_FtsE"/>
    <property type="match status" value="1"/>
</dbReference>
<keyword evidence="2" id="KW-0813">Transport</keyword>
<dbReference type="AlphaFoldDB" id="A0A261FCI5"/>
<feature type="region of interest" description="Disordered" evidence="5">
    <location>
        <begin position="129"/>
        <end position="155"/>
    </location>
</feature>
<dbReference type="InterPro" id="IPR003439">
    <property type="entry name" value="ABC_transporter-like_ATP-bd"/>
</dbReference>
<keyword evidence="4 7" id="KW-0067">ATP-binding</keyword>